<evidence type="ECO:0000259" key="2">
    <source>
        <dbReference type="Pfam" id="PF00582"/>
    </source>
</evidence>
<evidence type="ECO:0000256" key="1">
    <source>
        <dbReference type="ARBA" id="ARBA00008791"/>
    </source>
</evidence>
<comment type="similarity">
    <text evidence="1">Belongs to the universal stress protein A family.</text>
</comment>
<evidence type="ECO:0000313" key="3">
    <source>
        <dbReference type="EMBL" id="PSB28448.1"/>
    </source>
</evidence>
<dbReference type="Proteomes" id="UP000239576">
    <property type="component" value="Unassembled WGS sequence"/>
</dbReference>
<name>A0A2T1E6U4_9CYAN</name>
<dbReference type="CDD" id="cd00293">
    <property type="entry name" value="USP-like"/>
    <property type="match status" value="1"/>
</dbReference>
<dbReference type="AlphaFoldDB" id="A0A2T1E6U4"/>
<gene>
    <name evidence="3" type="ORF">C7B82_13305</name>
</gene>
<dbReference type="Pfam" id="PF00582">
    <property type="entry name" value="Usp"/>
    <property type="match status" value="1"/>
</dbReference>
<proteinExistence type="inferred from homology"/>
<accession>A0A2T1E6U4</accession>
<dbReference type="PRINTS" id="PR01438">
    <property type="entry name" value="UNVRSLSTRESS"/>
</dbReference>
<evidence type="ECO:0000313" key="4">
    <source>
        <dbReference type="Proteomes" id="UP000239576"/>
    </source>
</evidence>
<dbReference type="PIRSF" id="PIRSF006276">
    <property type="entry name" value="UspA"/>
    <property type="match status" value="1"/>
</dbReference>
<dbReference type="OrthoDB" id="516822at2"/>
<dbReference type="InterPro" id="IPR006016">
    <property type="entry name" value="UspA"/>
</dbReference>
<sequence length="176" mass="19023">MFHKILVAVDSSNSGKKVFEEALALAKATKATLMLLHVLSGEEVGSPKYPALTTLEYYPTLDGSMLDIYREQWQHYEKQGLERLRSLTQTATDAGVPTEFTQNLGSPGPVICQLARNLDVDLVMLGRRGHSGLSELLLGSVSNYVLHHAPCSVLTVQGETHADADAAMAKQASIAS</sequence>
<comment type="caution">
    <text evidence="3">The sequence shown here is derived from an EMBL/GenBank/DDBJ whole genome shotgun (WGS) entry which is preliminary data.</text>
</comment>
<dbReference type="RefSeq" id="WP_106256776.1">
    <property type="nucleotide sequence ID" value="NZ_CAWNSW010000001.1"/>
</dbReference>
<dbReference type="InterPro" id="IPR014729">
    <property type="entry name" value="Rossmann-like_a/b/a_fold"/>
</dbReference>
<feature type="domain" description="UspA" evidence="2">
    <location>
        <begin position="1"/>
        <end position="156"/>
    </location>
</feature>
<protein>
    <submittedName>
        <fullName evidence="3">Universal stress protein</fullName>
    </submittedName>
</protein>
<dbReference type="PANTHER" id="PTHR46268:SF8">
    <property type="entry name" value="UNIVERSAL STRESS PROTEIN SLL1388"/>
    <property type="match status" value="1"/>
</dbReference>
<reference evidence="4" key="1">
    <citation type="submission" date="2018-02" db="EMBL/GenBank/DDBJ databases">
        <authorList>
            <person name="Moore K."/>
            <person name="Momper L."/>
        </authorList>
    </citation>
    <scope>NUCLEOTIDE SEQUENCE [LARGE SCALE GENOMIC DNA]</scope>
    <source>
        <strain evidence="4">ULC18</strain>
    </source>
</reference>
<dbReference type="Gene3D" id="3.40.50.620">
    <property type="entry name" value="HUPs"/>
    <property type="match status" value="1"/>
</dbReference>
<dbReference type="SUPFAM" id="SSF52402">
    <property type="entry name" value="Adenine nucleotide alpha hydrolases-like"/>
    <property type="match status" value="1"/>
</dbReference>
<dbReference type="InterPro" id="IPR006015">
    <property type="entry name" value="Universal_stress_UspA"/>
</dbReference>
<keyword evidence="4" id="KW-1185">Reference proteome</keyword>
<dbReference type="EMBL" id="PVWK01000079">
    <property type="protein sequence ID" value="PSB28448.1"/>
    <property type="molecule type" value="Genomic_DNA"/>
</dbReference>
<dbReference type="PANTHER" id="PTHR46268">
    <property type="entry name" value="STRESS RESPONSE PROTEIN NHAX"/>
    <property type="match status" value="1"/>
</dbReference>
<organism evidence="3 4">
    <name type="scientific">Stenomitos frigidus ULC18</name>
    <dbReference type="NCBI Taxonomy" id="2107698"/>
    <lineage>
        <taxon>Bacteria</taxon>
        <taxon>Bacillati</taxon>
        <taxon>Cyanobacteriota</taxon>
        <taxon>Cyanophyceae</taxon>
        <taxon>Leptolyngbyales</taxon>
        <taxon>Leptolyngbyaceae</taxon>
        <taxon>Stenomitos</taxon>
    </lineage>
</organism>
<reference evidence="3 4" key="2">
    <citation type="submission" date="2018-03" db="EMBL/GenBank/DDBJ databases">
        <title>The ancient ancestry and fast evolution of plastids.</title>
        <authorList>
            <person name="Moore K.R."/>
            <person name="Magnabosco C."/>
            <person name="Momper L."/>
            <person name="Gold D.A."/>
            <person name="Bosak T."/>
            <person name="Fournier G.P."/>
        </authorList>
    </citation>
    <scope>NUCLEOTIDE SEQUENCE [LARGE SCALE GENOMIC DNA]</scope>
    <source>
        <strain evidence="3 4">ULC18</strain>
    </source>
</reference>